<evidence type="ECO:0000313" key="2">
    <source>
        <dbReference type="EMBL" id="RPB23749.1"/>
    </source>
</evidence>
<keyword evidence="1" id="KW-0812">Transmembrane</keyword>
<keyword evidence="1" id="KW-1133">Transmembrane helix</keyword>
<evidence type="ECO:0000256" key="1">
    <source>
        <dbReference type="SAM" id="Phobius"/>
    </source>
</evidence>
<sequence length="124" mass="14129">MNHILISNFTFGLYLQVFCICLYILCIPNLNRNFTQELTCMPSYLGSFRGGLFSQWTAHSLLDAATILIDLSSPESSSIDPHICYFLSYSTRCNLIFSFEKIIFHLLIPKRLLALNDPSSRILA</sequence>
<keyword evidence="1" id="KW-0472">Membrane</keyword>
<organism evidence="2 3">
    <name type="scientific">Terfezia boudieri ATCC MYA-4762</name>
    <dbReference type="NCBI Taxonomy" id="1051890"/>
    <lineage>
        <taxon>Eukaryota</taxon>
        <taxon>Fungi</taxon>
        <taxon>Dikarya</taxon>
        <taxon>Ascomycota</taxon>
        <taxon>Pezizomycotina</taxon>
        <taxon>Pezizomycetes</taxon>
        <taxon>Pezizales</taxon>
        <taxon>Pezizaceae</taxon>
        <taxon>Terfezia</taxon>
    </lineage>
</organism>
<proteinExistence type="predicted"/>
<dbReference type="AlphaFoldDB" id="A0A3N4LQE4"/>
<dbReference type="EMBL" id="ML121544">
    <property type="protein sequence ID" value="RPB23749.1"/>
    <property type="molecule type" value="Genomic_DNA"/>
</dbReference>
<dbReference type="InParanoid" id="A0A3N4LQE4"/>
<accession>A0A3N4LQE4</accession>
<evidence type="ECO:0000313" key="3">
    <source>
        <dbReference type="Proteomes" id="UP000267821"/>
    </source>
</evidence>
<name>A0A3N4LQE4_9PEZI</name>
<keyword evidence="3" id="KW-1185">Reference proteome</keyword>
<protein>
    <submittedName>
        <fullName evidence="2">Uncharacterized protein</fullName>
    </submittedName>
</protein>
<gene>
    <name evidence="2" type="ORF">L211DRAFT_218922</name>
</gene>
<reference evidence="2 3" key="1">
    <citation type="journal article" date="2018" name="Nat. Ecol. Evol.">
        <title>Pezizomycetes genomes reveal the molecular basis of ectomycorrhizal truffle lifestyle.</title>
        <authorList>
            <person name="Murat C."/>
            <person name="Payen T."/>
            <person name="Noel B."/>
            <person name="Kuo A."/>
            <person name="Morin E."/>
            <person name="Chen J."/>
            <person name="Kohler A."/>
            <person name="Krizsan K."/>
            <person name="Balestrini R."/>
            <person name="Da Silva C."/>
            <person name="Montanini B."/>
            <person name="Hainaut M."/>
            <person name="Levati E."/>
            <person name="Barry K.W."/>
            <person name="Belfiori B."/>
            <person name="Cichocki N."/>
            <person name="Clum A."/>
            <person name="Dockter R.B."/>
            <person name="Fauchery L."/>
            <person name="Guy J."/>
            <person name="Iotti M."/>
            <person name="Le Tacon F."/>
            <person name="Lindquist E.A."/>
            <person name="Lipzen A."/>
            <person name="Malagnac F."/>
            <person name="Mello A."/>
            <person name="Molinier V."/>
            <person name="Miyauchi S."/>
            <person name="Poulain J."/>
            <person name="Riccioni C."/>
            <person name="Rubini A."/>
            <person name="Sitrit Y."/>
            <person name="Splivallo R."/>
            <person name="Traeger S."/>
            <person name="Wang M."/>
            <person name="Zifcakova L."/>
            <person name="Wipf D."/>
            <person name="Zambonelli A."/>
            <person name="Paolocci F."/>
            <person name="Nowrousian M."/>
            <person name="Ottonello S."/>
            <person name="Baldrian P."/>
            <person name="Spatafora J.W."/>
            <person name="Henrissat B."/>
            <person name="Nagy L.G."/>
            <person name="Aury J.M."/>
            <person name="Wincker P."/>
            <person name="Grigoriev I.V."/>
            <person name="Bonfante P."/>
            <person name="Martin F.M."/>
        </authorList>
    </citation>
    <scope>NUCLEOTIDE SEQUENCE [LARGE SCALE GENOMIC DNA]</scope>
    <source>
        <strain evidence="2 3">ATCC MYA-4762</strain>
    </source>
</reference>
<feature type="transmembrane region" description="Helical" evidence="1">
    <location>
        <begin position="6"/>
        <end position="26"/>
    </location>
</feature>
<dbReference type="Proteomes" id="UP000267821">
    <property type="component" value="Unassembled WGS sequence"/>
</dbReference>